<sequence>MITDQVELDSLGSLAKCSKKCSEEVMGSKNYVYSMELIETPYWGDFELYFTQSPQIPRSSRWFVEFEPKRFGPDEEDCEPRCKVKQWKCYNFGPDCLDVDIEFGNLIDIVITHVNQYLERHKDNLVSFKMTVSNQNRNKLMRGINIPKMKRLKHLWIGEVRNQLCMLKYKFIEFEQLKTLDFMKLPATILKFDQLIQLRASYIHIYYMKLTPKDLGQYLKLWQEGKLHRNIQVLKISAQFNKTLSKRRISVEMDEFEYEKLEDDGEDINFEVNSSVLNKCASVSIKDLGLSFVMSVSS</sequence>
<dbReference type="Pfam" id="PF07735">
    <property type="entry name" value="FBA_2"/>
    <property type="match status" value="1"/>
</dbReference>
<accession>A0A9P1I7D3</accession>
<dbReference type="InterPro" id="IPR012885">
    <property type="entry name" value="F-box_Sdz-33"/>
</dbReference>
<proteinExistence type="predicted"/>
<evidence type="ECO:0000313" key="2">
    <source>
        <dbReference type="EMBL" id="CAI5439649.1"/>
    </source>
</evidence>
<feature type="domain" description="Sdz-33 F-box" evidence="1">
    <location>
        <begin position="178"/>
        <end position="236"/>
    </location>
</feature>
<organism evidence="2 3">
    <name type="scientific">Caenorhabditis angaria</name>
    <dbReference type="NCBI Taxonomy" id="860376"/>
    <lineage>
        <taxon>Eukaryota</taxon>
        <taxon>Metazoa</taxon>
        <taxon>Ecdysozoa</taxon>
        <taxon>Nematoda</taxon>
        <taxon>Chromadorea</taxon>
        <taxon>Rhabditida</taxon>
        <taxon>Rhabditina</taxon>
        <taxon>Rhabditomorpha</taxon>
        <taxon>Rhabditoidea</taxon>
        <taxon>Rhabditidae</taxon>
        <taxon>Peloderinae</taxon>
        <taxon>Caenorhabditis</taxon>
    </lineage>
</organism>
<dbReference type="AlphaFoldDB" id="A0A9P1I7D3"/>
<name>A0A9P1I7D3_9PELO</name>
<keyword evidence="3" id="KW-1185">Reference proteome</keyword>
<evidence type="ECO:0000313" key="3">
    <source>
        <dbReference type="Proteomes" id="UP001152747"/>
    </source>
</evidence>
<evidence type="ECO:0000259" key="1">
    <source>
        <dbReference type="Pfam" id="PF07735"/>
    </source>
</evidence>
<reference evidence="2" key="1">
    <citation type="submission" date="2022-11" db="EMBL/GenBank/DDBJ databases">
        <authorList>
            <person name="Kikuchi T."/>
        </authorList>
    </citation>
    <scope>NUCLEOTIDE SEQUENCE</scope>
    <source>
        <strain evidence="2">PS1010</strain>
    </source>
</reference>
<dbReference type="Proteomes" id="UP001152747">
    <property type="component" value="Unassembled WGS sequence"/>
</dbReference>
<dbReference type="EMBL" id="CANHGI010000001">
    <property type="protein sequence ID" value="CAI5439649.1"/>
    <property type="molecule type" value="Genomic_DNA"/>
</dbReference>
<comment type="caution">
    <text evidence="2">The sequence shown here is derived from an EMBL/GenBank/DDBJ whole genome shotgun (WGS) entry which is preliminary data.</text>
</comment>
<gene>
    <name evidence="2" type="ORF">CAMP_LOCUS2286</name>
</gene>
<protein>
    <recommendedName>
        <fullName evidence="1">Sdz-33 F-box domain-containing protein</fullName>
    </recommendedName>
</protein>